<keyword evidence="4" id="KW-0677">Repeat</keyword>
<feature type="region of interest" description="Disordered" evidence="7">
    <location>
        <begin position="1434"/>
        <end position="1521"/>
    </location>
</feature>
<dbReference type="Gene3D" id="2.20.100.10">
    <property type="entry name" value="Thrombospondin type-1 (TSP1) repeat"/>
    <property type="match status" value="7"/>
</dbReference>
<dbReference type="InterPro" id="IPR002861">
    <property type="entry name" value="Reeler_dom"/>
</dbReference>
<dbReference type="CDD" id="cd08544">
    <property type="entry name" value="Reeler"/>
    <property type="match status" value="2"/>
</dbReference>
<organism evidence="12 13">
    <name type="scientific">Drosophila navojoa</name>
    <name type="common">Fruit fly</name>
    <dbReference type="NCBI Taxonomy" id="7232"/>
    <lineage>
        <taxon>Eukaryota</taxon>
        <taxon>Metazoa</taxon>
        <taxon>Ecdysozoa</taxon>
        <taxon>Arthropoda</taxon>
        <taxon>Hexapoda</taxon>
        <taxon>Insecta</taxon>
        <taxon>Pterygota</taxon>
        <taxon>Neoptera</taxon>
        <taxon>Endopterygota</taxon>
        <taxon>Diptera</taxon>
        <taxon>Brachycera</taxon>
        <taxon>Muscomorpha</taxon>
        <taxon>Ephydroidea</taxon>
        <taxon>Drosophilidae</taxon>
        <taxon>Drosophila</taxon>
    </lineage>
</organism>
<dbReference type="Pfam" id="PF00014">
    <property type="entry name" value="Kunitz_BPTI"/>
    <property type="match status" value="2"/>
</dbReference>
<feature type="region of interest" description="Disordered" evidence="7">
    <location>
        <begin position="564"/>
        <end position="586"/>
    </location>
</feature>
<dbReference type="FunFam" id="2.60.40.4060:FF:000005">
    <property type="entry name" value="GD10853"/>
    <property type="match status" value="2"/>
</dbReference>
<evidence type="ECO:0000256" key="3">
    <source>
        <dbReference type="ARBA" id="ARBA00022530"/>
    </source>
</evidence>
<comment type="subcellular location">
    <subcellularLocation>
        <location evidence="1">Secreted</location>
        <location evidence="1">Extracellular space</location>
        <location evidence="1">Extracellular matrix</location>
    </subcellularLocation>
</comment>
<feature type="domain" description="Reelin" evidence="10">
    <location>
        <begin position="7"/>
        <end position="174"/>
    </location>
</feature>
<evidence type="ECO:0000259" key="11">
    <source>
        <dbReference type="PROSITE" id="PS51020"/>
    </source>
</evidence>
<evidence type="ECO:0000256" key="5">
    <source>
        <dbReference type="ARBA" id="ARBA00022889"/>
    </source>
</evidence>
<feature type="region of interest" description="Disordered" evidence="7">
    <location>
        <begin position="1683"/>
        <end position="1733"/>
    </location>
</feature>
<dbReference type="GO" id="GO:0004867">
    <property type="term" value="F:serine-type endopeptidase inhibitor activity"/>
    <property type="evidence" value="ECO:0007669"/>
    <property type="project" value="InterPro"/>
</dbReference>
<proteinExistence type="predicted"/>
<feature type="domain" description="Spondin" evidence="11">
    <location>
        <begin position="1062"/>
        <end position="1256"/>
    </location>
</feature>
<evidence type="ECO:0000256" key="7">
    <source>
        <dbReference type="SAM" id="MobiDB-lite"/>
    </source>
</evidence>
<evidence type="ECO:0000313" key="12">
    <source>
        <dbReference type="EMBL" id="TDG50963.1"/>
    </source>
</evidence>
<evidence type="ECO:0000256" key="6">
    <source>
        <dbReference type="ARBA" id="ARBA00030964"/>
    </source>
</evidence>
<dbReference type="PANTHER" id="PTHR11311">
    <property type="entry name" value="SPONDIN"/>
    <property type="match status" value="1"/>
</dbReference>
<reference evidence="12 13" key="1">
    <citation type="journal article" date="2019" name="J. Hered.">
        <title>An Improved Genome Assembly for Drosophila navojoa, the Basal Species in the mojavensis Cluster.</title>
        <authorList>
            <person name="Vanderlinde T."/>
            <person name="Dupim E.G."/>
            <person name="Nazario-Yepiz N.O."/>
            <person name="Carvalho A.B."/>
        </authorList>
    </citation>
    <scope>NUCLEOTIDE SEQUENCE [LARGE SCALE GENOMIC DNA]</scope>
    <source>
        <strain evidence="12">Navoj_Jal97</strain>
        <tissue evidence="12">Whole organism</tissue>
    </source>
</reference>
<dbReference type="FunFam" id="2.20.100.10:FF:000154">
    <property type="entry name" value="GD10853"/>
    <property type="match status" value="1"/>
</dbReference>
<dbReference type="Pfam" id="PF00090">
    <property type="entry name" value="TSP_1"/>
    <property type="match status" value="7"/>
</dbReference>
<dbReference type="InterPro" id="IPR000884">
    <property type="entry name" value="TSP1_rpt"/>
</dbReference>
<dbReference type="InterPro" id="IPR009465">
    <property type="entry name" value="Spondin_N"/>
</dbReference>
<dbReference type="InterPro" id="IPR002223">
    <property type="entry name" value="Kunitz_BPTI"/>
</dbReference>
<dbReference type="FunFam" id="2.60.40.2130:FF:000002">
    <property type="entry name" value="Putative Spondin-1"/>
    <property type="match status" value="2"/>
</dbReference>
<evidence type="ECO:0000256" key="4">
    <source>
        <dbReference type="ARBA" id="ARBA00022737"/>
    </source>
</evidence>
<dbReference type="PROSITE" id="PS51019">
    <property type="entry name" value="REELIN"/>
    <property type="match status" value="2"/>
</dbReference>
<dbReference type="Gene3D" id="2.60.40.4060">
    <property type="entry name" value="Reeler domain"/>
    <property type="match status" value="2"/>
</dbReference>
<keyword evidence="13" id="KW-1185">Reference proteome</keyword>
<dbReference type="InterPro" id="IPR036383">
    <property type="entry name" value="TSP1_rpt_sf"/>
</dbReference>
<dbReference type="NCBIfam" id="NF038123">
    <property type="entry name" value="NF038123_dom"/>
    <property type="match status" value="2"/>
</dbReference>
<dbReference type="FunFam" id="2.20.100.10:FF:000135">
    <property type="entry name" value="F-spondin"/>
    <property type="match status" value="1"/>
</dbReference>
<keyword evidence="5" id="KW-0130">Cell adhesion</keyword>
<dbReference type="OrthoDB" id="347314at2759"/>
<dbReference type="Gene3D" id="4.10.410.10">
    <property type="entry name" value="Pancreatic trypsin inhibitor Kunitz domain"/>
    <property type="match status" value="2"/>
</dbReference>
<dbReference type="STRING" id="7232.A0A484BQF3"/>
<dbReference type="InterPro" id="IPR038678">
    <property type="entry name" value="Spondin_N_sf"/>
</dbReference>
<accession>A0A484BQF3</accession>
<protein>
    <recommendedName>
        <fullName evidence="2">Spondin-1</fullName>
    </recommendedName>
    <alternativeName>
        <fullName evidence="6">F-spondin</fullName>
    </alternativeName>
</protein>
<keyword evidence="3" id="KW-0272">Extracellular matrix</keyword>
<dbReference type="GO" id="GO:0031012">
    <property type="term" value="C:extracellular matrix"/>
    <property type="evidence" value="ECO:0007669"/>
    <property type="project" value="TreeGrafter"/>
</dbReference>
<dbReference type="EMBL" id="LSRL02000012">
    <property type="protein sequence ID" value="TDG50963.1"/>
    <property type="molecule type" value="Genomic_DNA"/>
</dbReference>
<dbReference type="PROSITE" id="PS50092">
    <property type="entry name" value="TSP1"/>
    <property type="match status" value="7"/>
</dbReference>
<gene>
    <name evidence="12" type="ORF">AWZ03_002618</name>
</gene>
<dbReference type="OMA" id="ECATHSW"/>
<feature type="domain" description="Reelin" evidence="10">
    <location>
        <begin position="893"/>
        <end position="1061"/>
    </location>
</feature>
<feature type="domain" description="BPTI/Kunitz inhibitor" evidence="9">
    <location>
        <begin position="682"/>
        <end position="734"/>
    </location>
</feature>
<dbReference type="InterPro" id="IPR036880">
    <property type="entry name" value="Kunitz_BPTI_sf"/>
</dbReference>
<dbReference type="Pfam" id="PF02014">
    <property type="entry name" value="Reeler"/>
    <property type="match status" value="2"/>
</dbReference>
<comment type="caution">
    <text evidence="12">The sequence shown here is derived from an EMBL/GenBank/DDBJ whole genome shotgun (WGS) entry which is preliminary data.</text>
</comment>
<sequence length="1733" mass="195440">MRIVCITILLATTCCLPASEACNRVPQGATAAKSPVDENFVVSVAGHAQSYVPGQKYNVSLSAYSGLSFVSFMLALELESGAAESDPNAMGAFELIDLSETRFSPRCPNVVENTNTNLKTHVDVVWAAPTMAGQGCVLIRATVMQHRDVWFMDDGLLTKRMCEEEVDDINTQPSIVDPCCACDEAKYEVSRSPERYRQQLAALTFTHFSQLTFEGKWSRHTHPKDFPANSWRTRFSDIIGASHTIDYRFWQYGELASEGLREVAEHGSTRTLESELKDQSEHIRTIIKARGIAYPNVTGKTFAVFRVDSNHHLISLVSMVDPSPDWIVGVSGLELCLPNCSWVENKVHNLYPWDAGTDSGPSYMSADQPQVPPDVVRRIKSNFPNDPRSPFYDPTGAEMKPLATLHINRRRLYEKNCEIPDAEQLPMECGTTAWTRWDECSTKCGPGKQYRTREFRNPTLAMRHRCNNALREEKNCMGRKCATFNEEAAEGAQPEAEQPSTDPECGLSEWSEWSSCTVTCGTGELVRTRHYLNRRAKKKCQKASKARLQETRVCEAIDCGGDIGNEANGEGEPEEGQAEGAGEDGNAEKRSLFRNFQSFSQRSEDYIPPVCGVSPWSDFSPCLGPCGGTGQRRRMRKVWNNNEVYGVHDPSDDGTDPCRHIKLIEVVNCTNPSCDTIVPTYCYESLRVSHCRDSDVANFWYYDHVSDQCAIYWADRCDTNQNKFKSKEECEETCRLPRHKQELQIERLSPEKPLPVDCMVSEWIAHSCNASCGEGVQLRTRRVLRTPKYGGKPCPKHLVRMDRCYQRCDDMYSVSGAYGERRHMPAKLQPQLEPRDECRYSEWSAWTPCTASCGDNSVRQRTRTLLNTDLSYKCKDRVRIEKCVMMPCLLDSNDDSDKCWLRPIAGGCNRIPQGASGERSAVDDNFKILIDGNPTTYIPDHQYNVSLSCPTSLKFISFTLIVESEDPSMAYSGQDMAGHFELSDTAETRFSTGCENMVESTNTNAKTRIDVSWISPKQPDSGCVLIRAGVVQHRDVWFIDDGFLTKRICPEEIDELNSLTPSLQNCCACDEAKYEIILERKWARNTHAKHFPAEAWRTRLGEIIGASHTYSYRYWAYGGRASQGMREMAEHGSTRTLEQVIRDNTQVNGEVRTIIKAPGIGYRKNIFGTTLANARVDPQHHQISLAAKIDPSPDWIVGVAGMELCLSNCTWLERKVLNLYPWDIGTDSGPSYMSPDQPQVPPDVIRRITSSFPSDYRSPFFDDSGAPMKPLATLYVTRKKLYIRECEEVPQDGPLECATHPWNEWSNCSTRCGPGYSQRYRSYKNPALAASYNCDDRLEEVRQCQGTRCGADDEGMGNGEFNEDGNGPATMAECEMTQWSEWSPCSKTCGRGISTRRRDYHNPQAKPRCQSVVRLPLEETRPCSGIDCGGSITNNGDLDGLQPDSDPFGETNEAGFETNRPAWGTNSNYNNNRRPTLDRGNQGWIGNTLAKPNYPEQGKSNRRQPYELERPTVNSYYNEQRDYKQNNWEEVSNVYKQDNREEESYSDYKQDIRGSSYDNKYDAGSSYNNKNDYSNTLYRGGLTTRAPFTPHYSGYGLGQQETVGSNYNVIQDYCYEKPYASTVPCLANPVIVRNYWFYDHDDHQCKIFTTDNCDENNNRFRTLMACEGTCLLPQINSVRADDPEESPFAGDNAFGGDTFQTSGGGFRGDEGFGQPMSQTRNRYNNGRRGRYGS</sequence>
<keyword evidence="3" id="KW-0964">Secreted</keyword>
<dbReference type="Pfam" id="PF06468">
    <property type="entry name" value="Spond_N"/>
    <property type="match status" value="2"/>
</dbReference>
<dbReference type="PROSITE" id="PS51020">
    <property type="entry name" value="SPONDIN"/>
    <property type="match status" value="2"/>
</dbReference>
<feature type="chain" id="PRO_5019733935" description="Spondin-1" evidence="8">
    <location>
        <begin position="22"/>
        <end position="1733"/>
    </location>
</feature>
<dbReference type="SMART" id="SM00209">
    <property type="entry name" value="TSP1"/>
    <property type="match status" value="7"/>
</dbReference>
<evidence type="ECO:0000259" key="10">
    <source>
        <dbReference type="PROSITE" id="PS51019"/>
    </source>
</evidence>
<name>A0A484BQF3_DRONA</name>
<dbReference type="PROSITE" id="PS50279">
    <property type="entry name" value="BPTI_KUNITZ_2"/>
    <property type="match status" value="2"/>
</dbReference>
<evidence type="ECO:0000256" key="2">
    <source>
        <dbReference type="ARBA" id="ARBA00019594"/>
    </source>
</evidence>
<dbReference type="GO" id="GO:0007155">
    <property type="term" value="P:cell adhesion"/>
    <property type="evidence" value="ECO:0007669"/>
    <property type="project" value="UniProtKB-KW"/>
</dbReference>
<dbReference type="Proteomes" id="UP000295192">
    <property type="component" value="Unassembled WGS sequence"/>
</dbReference>
<dbReference type="PANTHER" id="PTHR11311:SF16">
    <property type="entry name" value="SPONDIN-1"/>
    <property type="match status" value="1"/>
</dbReference>
<dbReference type="InterPro" id="IPR051418">
    <property type="entry name" value="Spondin/Thrombospondin_T1"/>
</dbReference>
<dbReference type="CDD" id="cd00109">
    <property type="entry name" value="Kunitz-type"/>
    <property type="match status" value="1"/>
</dbReference>
<dbReference type="SUPFAM" id="SSF82895">
    <property type="entry name" value="TSP-1 type 1 repeat"/>
    <property type="match status" value="7"/>
</dbReference>
<keyword evidence="8" id="KW-0732">Signal</keyword>
<dbReference type="SUPFAM" id="SSF57362">
    <property type="entry name" value="BPTI-like"/>
    <property type="match status" value="2"/>
</dbReference>
<dbReference type="Gene3D" id="2.60.40.2130">
    <property type="entry name" value="F-spondin domain"/>
    <property type="match status" value="2"/>
</dbReference>
<dbReference type="InterPro" id="IPR042307">
    <property type="entry name" value="Reeler_sf"/>
</dbReference>
<feature type="domain" description="Spondin" evidence="11">
    <location>
        <begin position="197"/>
        <end position="387"/>
    </location>
</feature>
<feature type="compositionally biased region" description="Polar residues" evidence="7">
    <location>
        <begin position="1464"/>
        <end position="1474"/>
    </location>
</feature>
<evidence type="ECO:0000259" key="9">
    <source>
        <dbReference type="PROSITE" id="PS50279"/>
    </source>
</evidence>
<feature type="signal peptide" evidence="8">
    <location>
        <begin position="1"/>
        <end position="21"/>
    </location>
</feature>
<dbReference type="SMART" id="SM00131">
    <property type="entry name" value="KU"/>
    <property type="match status" value="2"/>
</dbReference>
<evidence type="ECO:0000256" key="8">
    <source>
        <dbReference type="SAM" id="SignalP"/>
    </source>
</evidence>
<evidence type="ECO:0000256" key="1">
    <source>
        <dbReference type="ARBA" id="ARBA00004498"/>
    </source>
</evidence>
<feature type="domain" description="BPTI/Kunitz inhibitor" evidence="9">
    <location>
        <begin position="1614"/>
        <end position="1670"/>
    </location>
</feature>
<evidence type="ECO:0000313" key="13">
    <source>
        <dbReference type="Proteomes" id="UP000295192"/>
    </source>
</evidence>